<dbReference type="Gene3D" id="1.20.58.900">
    <property type="match status" value="1"/>
</dbReference>
<comment type="subcellular location">
    <subcellularLocation>
        <location evidence="1">Late endosome</location>
    </subcellularLocation>
</comment>
<dbReference type="InterPro" id="IPR025258">
    <property type="entry name" value="RH_dom"/>
</dbReference>
<evidence type="ECO:0000256" key="3">
    <source>
        <dbReference type="ARBA" id="ARBA00022723"/>
    </source>
</evidence>
<feature type="compositionally biased region" description="Low complexity" evidence="9">
    <location>
        <begin position="510"/>
        <end position="520"/>
    </location>
</feature>
<proteinExistence type="predicted"/>
<evidence type="ECO:0000256" key="9">
    <source>
        <dbReference type="SAM" id="MobiDB-lite"/>
    </source>
</evidence>
<keyword evidence="4" id="KW-0677">Repeat</keyword>
<evidence type="ECO:0000256" key="4">
    <source>
        <dbReference type="ARBA" id="ARBA00022737"/>
    </source>
</evidence>
<keyword evidence="7" id="KW-0862">Zinc</keyword>
<dbReference type="SUPFAM" id="SSF140741">
    <property type="entry name" value="RUN domain-like"/>
    <property type="match status" value="1"/>
</dbReference>
<accession>A0A7I4Y499</accession>
<evidence type="ECO:0000313" key="11">
    <source>
        <dbReference type="Proteomes" id="UP000025227"/>
    </source>
</evidence>
<dbReference type="SMART" id="SM00593">
    <property type="entry name" value="RUN"/>
    <property type="match status" value="1"/>
</dbReference>
<feature type="region of interest" description="Disordered" evidence="9">
    <location>
        <begin position="491"/>
        <end position="522"/>
    </location>
</feature>
<dbReference type="PROSITE" id="PS50826">
    <property type="entry name" value="RUN"/>
    <property type="match status" value="1"/>
</dbReference>
<feature type="compositionally biased region" description="Basic residues" evidence="9">
    <location>
        <begin position="293"/>
        <end position="302"/>
    </location>
</feature>
<sequence length="834" mass="92546">MSTYSNHEKWKTGIIKEMEAVLKAAKSSPYTTKDCVPSEITQNICNVIEAIFIHGLRDPFFVKGSRYAKYPEPNFWPFVSKYSHKSITSEISSLKQIKSEIGRGRAWIRIVVNQNSLEHYVQLLLGETKAINQFYDENALLRDAEQMTKVSELLKTLDELPVCAAVNSSFLNTWTPSPLILAGLVNGKPLKVGALAPRVRASSLRDNSTEVGMSAIDFLQSERSALVLSPIYGKERSSRKTILSDDDESVYSHPSMINESEKIPERVILSSSPLNTGYGELRSQSVAPIIVSRRTKAPRRSSRSSSESRSQGSRSHSEHTSTVASGLTELGASVASLRHTRMRPSETLDSGIDSENRDPNPETISSVSDDKGRELIDENLSNMKNDEKLLDVGPETPSHKFHGSGTDPPAATVLEKLCLSEDIAAVPLNEHDIGALNDMTDDVFDDSLNVHGDESDGAVAIPHANLHDGSVFGASLHDELILADVQPGSNSLLSRGWKTPKTTSSEPDRSGSALLSSSSGTEADGGIVSFDQALRSAMEVSGSPDKELDLDDTRELGFETDVEDIDDEQKSPTRKGSAALSEQVLTKITTIPREAGLDAQDFRCPMCRKSIGATFSKYGVCGIDGLYYCADCMRGGGEISIPARILRSWDWKPRAVSDRGRAFIEANQDNAIIHIDQHNPSLYDHVPILKTMKVLREKLQIASMYLFNCRESIAEDFKRRVWPREHLYSDIHAYSISDLHQLHSGMLEKQVQGFLKHAIDHVRHCSLCRQKGFICEICEAREVIYPFQTETTYRCPHCFSVYHAECERRLDDCPKCVRRAKYEIHQEASDLPLG</sequence>
<dbReference type="Pfam" id="PF13901">
    <property type="entry name" value="RH_dom"/>
    <property type="match status" value="1"/>
</dbReference>
<feature type="compositionally biased region" description="Low complexity" evidence="9">
    <location>
        <begin position="303"/>
        <end position="314"/>
    </location>
</feature>
<dbReference type="InterPro" id="IPR051366">
    <property type="entry name" value="DEF8"/>
</dbReference>
<protein>
    <submittedName>
        <fullName evidence="12">RUN domain-containing protein</fullName>
    </submittedName>
</protein>
<feature type="region of interest" description="Disordered" evidence="9">
    <location>
        <begin position="559"/>
        <end position="579"/>
    </location>
</feature>
<dbReference type="Proteomes" id="UP000025227">
    <property type="component" value="Unplaced"/>
</dbReference>
<keyword evidence="8" id="KW-0072">Autophagy</keyword>
<dbReference type="OMA" id="TCREPII"/>
<evidence type="ECO:0000259" key="10">
    <source>
        <dbReference type="PROSITE" id="PS50826"/>
    </source>
</evidence>
<keyword evidence="2" id="KW-0597">Phosphoprotein</keyword>
<reference evidence="12" key="1">
    <citation type="submission" date="2020-12" db="UniProtKB">
        <authorList>
            <consortium name="WormBaseParasite"/>
        </authorList>
    </citation>
    <scope>IDENTIFICATION</scope>
    <source>
        <strain evidence="12">MHco3</strain>
    </source>
</reference>
<dbReference type="WBParaSite" id="HCON_00042470-00002">
    <property type="protein sequence ID" value="HCON_00042470-00002"/>
    <property type="gene ID" value="HCON_00042470"/>
</dbReference>
<evidence type="ECO:0000256" key="5">
    <source>
        <dbReference type="ARBA" id="ARBA00022753"/>
    </source>
</evidence>
<dbReference type="AlphaFoldDB" id="A0A7I4Y499"/>
<dbReference type="GO" id="GO:0008270">
    <property type="term" value="F:zinc ion binding"/>
    <property type="evidence" value="ECO:0007669"/>
    <property type="project" value="UniProtKB-KW"/>
</dbReference>
<dbReference type="PANTHER" id="PTHR12326:SF12">
    <property type="entry name" value="PLECKSTRIN HOMOLOGY AND RUN DOMAIN CONTAINING M1"/>
    <property type="match status" value="1"/>
</dbReference>
<evidence type="ECO:0000256" key="2">
    <source>
        <dbReference type="ARBA" id="ARBA00022553"/>
    </source>
</evidence>
<keyword evidence="11" id="KW-1185">Reference proteome</keyword>
<dbReference type="InterPro" id="IPR004012">
    <property type="entry name" value="Run_dom"/>
</dbReference>
<feature type="domain" description="RUN" evidence="10">
    <location>
        <begin position="35"/>
        <end position="169"/>
    </location>
</feature>
<dbReference type="PANTHER" id="PTHR12326">
    <property type="entry name" value="PLECKSTRIN HOMOLOGY DOMAIN CONTAINING PROTEIN"/>
    <property type="match status" value="1"/>
</dbReference>
<dbReference type="InterPro" id="IPR037213">
    <property type="entry name" value="Run_dom_sf"/>
</dbReference>
<evidence type="ECO:0000256" key="6">
    <source>
        <dbReference type="ARBA" id="ARBA00022771"/>
    </source>
</evidence>
<evidence type="ECO:0000313" key="12">
    <source>
        <dbReference type="WBParaSite" id="HCON_00042470-00002"/>
    </source>
</evidence>
<name>A0A7I4Y499_HAECO</name>
<organism evidence="11 12">
    <name type="scientific">Haemonchus contortus</name>
    <name type="common">Barber pole worm</name>
    <dbReference type="NCBI Taxonomy" id="6289"/>
    <lineage>
        <taxon>Eukaryota</taxon>
        <taxon>Metazoa</taxon>
        <taxon>Ecdysozoa</taxon>
        <taxon>Nematoda</taxon>
        <taxon>Chromadorea</taxon>
        <taxon>Rhabditida</taxon>
        <taxon>Rhabditina</taxon>
        <taxon>Rhabditomorpha</taxon>
        <taxon>Strongyloidea</taxon>
        <taxon>Trichostrongylidae</taxon>
        <taxon>Haemonchus</taxon>
    </lineage>
</organism>
<dbReference type="GO" id="GO:0005770">
    <property type="term" value="C:late endosome"/>
    <property type="evidence" value="ECO:0007669"/>
    <property type="project" value="UniProtKB-SubCell"/>
</dbReference>
<keyword evidence="5" id="KW-0967">Endosome</keyword>
<feature type="region of interest" description="Disordered" evidence="9">
    <location>
        <begin position="289"/>
        <end position="373"/>
    </location>
</feature>
<evidence type="ECO:0000256" key="1">
    <source>
        <dbReference type="ARBA" id="ARBA00004603"/>
    </source>
</evidence>
<dbReference type="SMART" id="SM01175">
    <property type="entry name" value="DUF4206"/>
    <property type="match status" value="1"/>
</dbReference>
<evidence type="ECO:0000256" key="7">
    <source>
        <dbReference type="ARBA" id="ARBA00022833"/>
    </source>
</evidence>
<keyword evidence="6" id="KW-0863">Zinc-finger</keyword>
<feature type="region of interest" description="Disordered" evidence="9">
    <location>
        <begin position="238"/>
        <end position="257"/>
    </location>
</feature>
<keyword evidence="3" id="KW-0479">Metal-binding</keyword>
<dbReference type="OrthoDB" id="62364at2759"/>
<dbReference type="GO" id="GO:0006914">
    <property type="term" value="P:autophagy"/>
    <property type="evidence" value="ECO:0007669"/>
    <property type="project" value="UniProtKB-KW"/>
</dbReference>
<dbReference type="Pfam" id="PF02759">
    <property type="entry name" value="RUN"/>
    <property type="match status" value="1"/>
</dbReference>
<evidence type="ECO:0000256" key="8">
    <source>
        <dbReference type="ARBA" id="ARBA00023006"/>
    </source>
</evidence>